<dbReference type="Pfam" id="PF00582">
    <property type="entry name" value="Usp"/>
    <property type="match status" value="1"/>
</dbReference>
<feature type="domain" description="UspA" evidence="2">
    <location>
        <begin position="1"/>
        <end position="146"/>
    </location>
</feature>
<dbReference type="AlphaFoldDB" id="A0A5C7B4Z5"/>
<comment type="similarity">
    <text evidence="1">Belongs to the universal stress protein A family.</text>
</comment>
<reference evidence="3 4" key="1">
    <citation type="submission" date="2019-08" db="EMBL/GenBank/DDBJ databases">
        <title>Genome of Psychroserpens burtonensis ACAM 167.</title>
        <authorList>
            <person name="Bowman J.P."/>
        </authorList>
    </citation>
    <scope>NUCLEOTIDE SEQUENCE [LARGE SCALE GENOMIC DNA]</scope>
    <source>
        <strain evidence="3 4">ACAM 167</strain>
    </source>
</reference>
<dbReference type="STRING" id="1123037.GCA_000425305_02981"/>
<accession>A0A5C7B4Z5</accession>
<dbReference type="InterPro" id="IPR006015">
    <property type="entry name" value="Universal_stress_UspA"/>
</dbReference>
<proteinExistence type="inferred from homology"/>
<dbReference type="RefSeq" id="WP_028872693.1">
    <property type="nucleotide sequence ID" value="NZ_VOSB01000021.1"/>
</dbReference>
<dbReference type="EMBL" id="VOSB01000021">
    <property type="protein sequence ID" value="TXE16079.1"/>
    <property type="molecule type" value="Genomic_DNA"/>
</dbReference>
<dbReference type="PRINTS" id="PR01438">
    <property type="entry name" value="UNVRSLSTRESS"/>
</dbReference>
<gene>
    <name evidence="3" type="ORF">ES692_14275</name>
</gene>
<sequence>MKKILLPTDFSENSINAIHYALEFFKNEACEFYVLNVQKVSSFVSDDLISMKPSDTIFNSLISSSIEQIKLLINNLENTFGNGLHVFKSNVDYDNFIDAINQLVDIEDIELIVMGTRGNSKLDKRIFGSNTIRVIQRCSCSVLVIPNDYKYSEIKDIVFPTNYYSEYKPNDLSTLVGLANKYDYVVHVIHVKDSEHLTGNQENNRAFLDVCFTNIDHSFLELDQGNLYNVITKHIVENSIDLLAMMSRRHSFLERLFITHPVERFTFDLKVPLLVMEN</sequence>
<dbReference type="PANTHER" id="PTHR46268:SF22">
    <property type="entry name" value="SENSOR PROTEIN KDPD-RELATED"/>
    <property type="match status" value="1"/>
</dbReference>
<protein>
    <submittedName>
        <fullName evidence="3">Universal stress protein</fullName>
    </submittedName>
</protein>
<dbReference type="CDD" id="cd00293">
    <property type="entry name" value="USP-like"/>
    <property type="match status" value="1"/>
</dbReference>
<evidence type="ECO:0000313" key="3">
    <source>
        <dbReference type="EMBL" id="TXE16079.1"/>
    </source>
</evidence>
<keyword evidence="4" id="KW-1185">Reference proteome</keyword>
<evidence type="ECO:0000256" key="1">
    <source>
        <dbReference type="ARBA" id="ARBA00008791"/>
    </source>
</evidence>
<dbReference type="InterPro" id="IPR006016">
    <property type="entry name" value="UspA"/>
</dbReference>
<dbReference type="SUPFAM" id="SSF52402">
    <property type="entry name" value="Adenine nucleotide alpha hydrolases-like"/>
    <property type="match status" value="2"/>
</dbReference>
<evidence type="ECO:0000313" key="4">
    <source>
        <dbReference type="Proteomes" id="UP000321938"/>
    </source>
</evidence>
<dbReference type="Proteomes" id="UP000321938">
    <property type="component" value="Unassembled WGS sequence"/>
</dbReference>
<comment type="caution">
    <text evidence="3">The sequence shown here is derived from an EMBL/GenBank/DDBJ whole genome shotgun (WGS) entry which is preliminary data.</text>
</comment>
<organism evidence="3 4">
    <name type="scientific">Psychroserpens burtonensis</name>
    <dbReference type="NCBI Taxonomy" id="49278"/>
    <lineage>
        <taxon>Bacteria</taxon>
        <taxon>Pseudomonadati</taxon>
        <taxon>Bacteroidota</taxon>
        <taxon>Flavobacteriia</taxon>
        <taxon>Flavobacteriales</taxon>
        <taxon>Flavobacteriaceae</taxon>
        <taxon>Psychroserpens</taxon>
    </lineage>
</organism>
<dbReference type="OrthoDB" id="9788959at2"/>
<evidence type="ECO:0000259" key="2">
    <source>
        <dbReference type="Pfam" id="PF00582"/>
    </source>
</evidence>
<dbReference type="InterPro" id="IPR014729">
    <property type="entry name" value="Rossmann-like_a/b/a_fold"/>
</dbReference>
<name>A0A5C7B4Z5_9FLAO</name>
<dbReference type="Gene3D" id="3.40.50.620">
    <property type="entry name" value="HUPs"/>
    <property type="match status" value="2"/>
</dbReference>
<dbReference type="PANTHER" id="PTHR46268">
    <property type="entry name" value="STRESS RESPONSE PROTEIN NHAX"/>
    <property type="match status" value="1"/>
</dbReference>